<evidence type="ECO:0000259" key="6">
    <source>
        <dbReference type="Pfam" id="PF08281"/>
    </source>
</evidence>
<evidence type="ECO:0000313" key="8">
    <source>
        <dbReference type="Proteomes" id="UP000178735"/>
    </source>
</evidence>
<sequence>MIIETQEIKELIDGFFNGEDKKTNALISLYYKFVYYNCLRITRDVEAAKDLTQDAFVRVYKYKETYDNKYKFSNWLLKISTNVCMDYLRKSNKDRARVLHIETIESGAGCVNDLKKYLVDDKFEAGMDEKFEKDLLNDIISLLPPIYRVTLVLKYYNDLSYEEISKILNIPVGTAKFRINRAKRIIIKLLSLAAESRREKVEITADRAVGKGSEQ</sequence>
<accession>A0A1F7WG74</accession>
<evidence type="ECO:0000256" key="1">
    <source>
        <dbReference type="ARBA" id="ARBA00010641"/>
    </source>
</evidence>
<feature type="domain" description="RNA polymerase sigma-70 region 2" evidence="5">
    <location>
        <begin position="26"/>
        <end position="92"/>
    </location>
</feature>
<evidence type="ECO:0008006" key="9">
    <source>
        <dbReference type="Google" id="ProtNLM"/>
    </source>
</evidence>
<feature type="domain" description="RNA polymerase sigma factor 70 region 4 type 2" evidence="6">
    <location>
        <begin position="135"/>
        <end position="184"/>
    </location>
</feature>
<dbReference type="SUPFAM" id="SSF88659">
    <property type="entry name" value="Sigma3 and sigma4 domains of RNA polymerase sigma factors"/>
    <property type="match status" value="1"/>
</dbReference>
<dbReference type="CDD" id="cd06171">
    <property type="entry name" value="Sigma70_r4"/>
    <property type="match status" value="1"/>
</dbReference>
<dbReference type="InterPro" id="IPR039425">
    <property type="entry name" value="RNA_pol_sigma-70-like"/>
</dbReference>
<dbReference type="PANTHER" id="PTHR43133:SF60">
    <property type="entry name" value="RNA POLYMERASE SIGMA FACTOR SIGV"/>
    <property type="match status" value="1"/>
</dbReference>
<dbReference type="InterPro" id="IPR013325">
    <property type="entry name" value="RNA_pol_sigma_r2"/>
</dbReference>
<dbReference type="Pfam" id="PF04542">
    <property type="entry name" value="Sigma70_r2"/>
    <property type="match status" value="1"/>
</dbReference>
<dbReference type="InterPro" id="IPR007627">
    <property type="entry name" value="RNA_pol_sigma70_r2"/>
</dbReference>
<dbReference type="InterPro" id="IPR036388">
    <property type="entry name" value="WH-like_DNA-bd_sf"/>
</dbReference>
<dbReference type="InterPro" id="IPR013324">
    <property type="entry name" value="RNA_pol_sigma_r3/r4-like"/>
</dbReference>
<dbReference type="GO" id="GO:0003677">
    <property type="term" value="F:DNA binding"/>
    <property type="evidence" value="ECO:0007669"/>
    <property type="project" value="InterPro"/>
</dbReference>
<dbReference type="PANTHER" id="PTHR43133">
    <property type="entry name" value="RNA POLYMERASE ECF-TYPE SIGMA FACTO"/>
    <property type="match status" value="1"/>
</dbReference>
<keyword evidence="4" id="KW-0804">Transcription</keyword>
<comment type="caution">
    <text evidence="7">The sequence shown here is derived from an EMBL/GenBank/DDBJ whole genome shotgun (WGS) entry which is preliminary data.</text>
</comment>
<dbReference type="Pfam" id="PF08281">
    <property type="entry name" value="Sigma70_r4_2"/>
    <property type="match status" value="1"/>
</dbReference>
<dbReference type="InterPro" id="IPR014284">
    <property type="entry name" value="RNA_pol_sigma-70_dom"/>
</dbReference>
<gene>
    <name evidence="7" type="ORF">A2008_02585</name>
</gene>
<dbReference type="GO" id="GO:0016987">
    <property type="term" value="F:sigma factor activity"/>
    <property type="evidence" value="ECO:0007669"/>
    <property type="project" value="UniProtKB-KW"/>
</dbReference>
<dbReference type="EMBL" id="MGFH01000237">
    <property type="protein sequence ID" value="OGM01399.1"/>
    <property type="molecule type" value="Genomic_DNA"/>
</dbReference>
<protein>
    <recommendedName>
        <fullName evidence="9">RNA polymerase sigma factor SigW</fullName>
    </recommendedName>
</protein>
<keyword evidence="2" id="KW-0805">Transcription regulation</keyword>
<evidence type="ECO:0000313" key="7">
    <source>
        <dbReference type="EMBL" id="OGM01399.1"/>
    </source>
</evidence>
<dbReference type="NCBIfam" id="TIGR02937">
    <property type="entry name" value="sigma70-ECF"/>
    <property type="match status" value="1"/>
</dbReference>
<dbReference type="Proteomes" id="UP000178735">
    <property type="component" value="Unassembled WGS sequence"/>
</dbReference>
<dbReference type="Gene3D" id="1.10.1740.10">
    <property type="match status" value="1"/>
</dbReference>
<dbReference type="AlphaFoldDB" id="A0A1F7WG74"/>
<keyword evidence="3" id="KW-0731">Sigma factor</keyword>
<comment type="similarity">
    <text evidence="1">Belongs to the sigma-70 factor family. ECF subfamily.</text>
</comment>
<name>A0A1F7WG74_9BACT</name>
<evidence type="ECO:0000259" key="5">
    <source>
        <dbReference type="Pfam" id="PF04542"/>
    </source>
</evidence>
<evidence type="ECO:0000256" key="4">
    <source>
        <dbReference type="ARBA" id="ARBA00023163"/>
    </source>
</evidence>
<reference evidence="7 8" key="1">
    <citation type="journal article" date="2016" name="Nat. Commun.">
        <title>Thousands of microbial genomes shed light on interconnected biogeochemical processes in an aquifer system.</title>
        <authorList>
            <person name="Anantharaman K."/>
            <person name="Brown C.T."/>
            <person name="Hug L.A."/>
            <person name="Sharon I."/>
            <person name="Castelle C.J."/>
            <person name="Probst A.J."/>
            <person name="Thomas B.C."/>
            <person name="Singh A."/>
            <person name="Wilkins M.J."/>
            <person name="Karaoz U."/>
            <person name="Brodie E.L."/>
            <person name="Williams K.H."/>
            <person name="Hubbard S.S."/>
            <person name="Banfield J.F."/>
        </authorList>
    </citation>
    <scope>NUCLEOTIDE SEQUENCE [LARGE SCALE GENOMIC DNA]</scope>
</reference>
<dbReference type="STRING" id="1817813.A2008_02585"/>
<evidence type="ECO:0000256" key="2">
    <source>
        <dbReference type="ARBA" id="ARBA00023015"/>
    </source>
</evidence>
<evidence type="ECO:0000256" key="3">
    <source>
        <dbReference type="ARBA" id="ARBA00023082"/>
    </source>
</evidence>
<proteinExistence type="inferred from homology"/>
<dbReference type="InterPro" id="IPR013249">
    <property type="entry name" value="RNA_pol_sigma70_r4_t2"/>
</dbReference>
<dbReference type="GO" id="GO:0006352">
    <property type="term" value="P:DNA-templated transcription initiation"/>
    <property type="evidence" value="ECO:0007669"/>
    <property type="project" value="InterPro"/>
</dbReference>
<dbReference type="SUPFAM" id="SSF88946">
    <property type="entry name" value="Sigma2 domain of RNA polymerase sigma factors"/>
    <property type="match status" value="1"/>
</dbReference>
<dbReference type="Gene3D" id="1.10.10.10">
    <property type="entry name" value="Winged helix-like DNA-binding domain superfamily/Winged helix DNA-binding domain"/>
    <property type="match status" value="1"/>
</dbReference>
<organism evidence="7 8">
    <name type="scientific">Candidatus Wallbacteria bacterium GWC2_49_35</name>
    <dbReference type="NCBI Taxonomy" id="1817813"/>
    <lineage>
        <taxon>Bacteria</taxon>
        <taxon>Candidatus Walliibacteriota</taxon>
    </lineage>
</organism>